<proteinExistence type="predicted"/>
<dbReference type="AlphaFoldDB" id="A0A0F9KRX1"/>
<name>A0A0F9KRX1_9ZZZZ</name>
<comment type="caution">
    <text evidence="1">The sequence shown here is derived from an EMBL/GenBank/DDBJ whole genome shotgun (WGS) entry which is preliminary data.</text>
</comment>
<organism evidence="1">
    <name type="scientific">marine sediment metagenome</name>
    <dbReference type="NCBI Taxonomy" id="412755"/>
    <lineage>
        <taxon>unclassified sequences</taxon>
        <taxon>metagenomes</taxon>
        <taxon>ecological metagenomes</taxon>
    </lineage>
</organism>
<dbReference type="InterPro" id="IPR011604">
    <property type="entry name" value="PDDEXK-like_dom_sf"/>
</dbReference>
<protein>
    <recommendedName>
        <fullName evidence="2">PD-(D/E)XK endonuclease-like domain-containing protein</fullName>
    </recommendedName>
</protein>
<evidence type="ECO:0000313" key="1">
    <source>
        <dbReference type="EMBL" id="KKM18110.1"/>
    </source>
</evidence>
<dbReference type="EMBL" id="LAZR01014294">
    <property type="protein sequence ID" value="KKM18110.1"/>
    <property type="molecule type" value="Genomic_DNA"/>
</dbReference>
<accession>A0A0F9KRX1</accession>
<evidence type="ECO:0008006" key="2">
    <source>
        <dbReference type="Google" id="ProtNLM"/>
    </source>
</evidence>
<dbReference type="Gene3D" id="3.90.320.10">
    <property type="match status" value="1"/>
</dbReference>
<reference evidence="1" key="1">
    <citation type="journal article" date="2015" name="Nature">
        <title>Complex archaea that bridge the gap between prokaryotes and eukaryotes.</title>
        <authorList>
            <person name="Spang A."/>
            <person name="Saw J.H."/>
            <person name="Jorgensen S.L."/>
            <person name="Zaremba-Niedzwiedzka K."/>
            <person name="Martijn J."/>
            <person name="Lind A.E."/>
            <person name="van Eijk R."/>
            <person name="Schleper C."/>
            <person name="Guy L."/>
            <person name="Ettema T.J."/>
        </authorList>
    </citation>
    <scope>NUCLEOTIDE SEQUENCE</scope>
</reference>
<sequence>MLENWEDDNNNIPIEMSDWLTNNNFIVLQQDIKSLSQTIINNAMKLYSKIIKKGFKIIQKPLQIRYLFPQYMALSLLYYTFKSDSELEILASPTFFNIIFGDAEKYKRYINLINNPKGRNNHLLSHIKEITGHPSKQQYKREDFIRFLKKNLEKHYHLETEFFLNLYFLINLTPKEFGKKLGIYRNSSLGAILSIVKNQTTISEPQVFRNIRLFIKNYIQISHQSDLLIWINNIEDLNQIDFNHQGVIYRFQWNQKRIQNLLNFKLRKLIYSYFLSIWDDRFPQEIFLSKTNLRASNFNFRGSKYQPIHTKDILSKFKDKLKKYNQTHPLSEYVAEVIKNFHRKRLGKKPDHKPILQHTLLNCKEAIATEIPVWMEIPNSNQFYVGHIDLLLIQDNSIIIADFKQSKAKILKNIPQLMTYAILLKHQLSLIGNVNALNFRCIGYTKNIVFEFNPFDIKTDVLNFINQHSILKEKLFTSYKSLII</sequence>
<gene>
    <name evidence="1" type="ORF">LCGC14_1668990</name>
</gene>